<accession>A0A124FZU7</accession>
<comment type="caution">
    <text evidence="1">The sequence shown here is derived from an EMBL/GenBank/DDBJ whole genome shotgun (WGS) entry which is preliminary data.</text>
</comment>
<dbReference type="EMBL" id="LGGX01000065">
    <property type="protein sequence ID" value="KUK85480.1"/>
    <property type="molecule type" value="Genomic_DNA"/>
</dbReference>
<reference evidence="2" key="1">
    <citation type="journal article" date="2015" name="MBio">
        <title>Genome-Resolved Metagenomic Analysis Reveals Roles for Candidate Phyla and Other Microbial Community Members in Biogeochemical Transformations in Oil Reservoirs.</title>
        <authorList>
            <person name="Hu P."/>
            <person name="Tom L."/>
            <person name="Singh A."/>
            <person name="Thomas B.C."/>
            <person name="Baker B.J."/>
            <person name="Piceno Y.M."/>
            <person name="Andersen G.L."/>
            <person name="Banfield J.F."/>
        </authorList>
    </citation>
    <scope>NUCLEOTIDE SEQUENCE [LARGE SCALE GENOMIC DNA]</scope>
</reference>
<proteinExistence type="predicted"/>
<name>A0A124FZU7_UNCT6</name>
<organism evidence="1 2">
    <name type="scientific">candidate division TA06 bacterium 34_109</name>
    <dbReference type="NCBI Taxonomy" id="1635277"/>
    <lineage>
        <taxon>Bacteria</taxon>
        <taxon>Bacteria division TA06</taxon>
    </lineage>
</organism>
<dbReference type="Proteomes" id="UP000053467">
    <property type="component" value="Unassembled WGS sequence"/>
</dbReference>
<gene>
    <name evidence="1" type="ORF">XE03_2014</name>
</gene>
<dbReference type="AlphaFoldDB" id="A0A124FZU7"/>
<feature type="non-terminal residue" evidence="1">
    <location>
        <position position="1"/>
    </location>
</feature>
<evidence type="ECO:0000313" key="2">
    <source>
        <dbReference type="Proteomes" id="UP000053467"/>
    </source>
</evidence>
<sequence length="203" mass="23545">RKELTVSMIEKKITDPKEYNLIKLLKDNTNPNQYGLQYVHLEHDLCRAFASNSYAIVIADLEPNWWKDIFGSLPEFVYINKLNKDRFIYSDGEKLDKFKYQEIFEAVGKEPEYQPVTHLDLKLLRNLIDKFDDVYFVKGAGQALYMQLEGDKYPHGNYYAAIMPMTITKEQADKIIEALGNLAIAAAAEIRRRWVADKRESAA</sequence>
<evidence type="ECO:0000313" key="1">
    <source>
        <dbReference type="EMBL" id="KUK85480.1"/>
    </source>
</evidence>
<protein>
    <submittedName>
        <fullName evidence="1">Uncharacterized protein</fullName>
    </submittedName>
</protein>